<dbReference type="HOGENOM" id="CLU_041939_2_1_1"/>
<gene>
    <name evidence="4" type="ORF">GYMLUDRAFT_261879</name>
</gene>
<dbReference type="PANTHER" id="PTHR13271:SF47">
    <property type="entry name" value="ACTIN-HISTIDINE N-METHYLTRANSFERASE"/>
    <property type="match status" value="1"/>
</dbReference>
<evidence type="ECO:0000256" key="1">
    <source>
        <dbReference type="ARBA" id="ARBA00022603"/>
    </source>
</evidence>
<protein>
    <recommendedName>
        <fullName evidence="6">SET domain-containing protein</fullName>
    </recommendedName>
</protein>
<reference evidence="4 5" key="1">
    <citation type="submission" date="2014-04" db="EMBL/GenBank/DDBJ databases">
        <title>Evolutionary Origins and Diversification of the Mycorrhizal Mutualists.</title>
        <authorList>
            <consortium name="DOE Joint Genome Institute"/>
            <consortium name="Mycorrhizal Genomics Consortium"/>
            <person name="Kohler A."/>
            <person name="Kuo A."/>
            <person name="Nagy L.G."/>
            <person name="Floudas D."/>
            <person name="Copeland A."/>
            <person name="Barry K.W."/>
            <person name="Cichocki N."/>
            <person name="Veneault-Fourrey C."/>
            <person name="LaButti K."/>
            <person name="Lindquist E.A."/>
            <person name="Lipzen A."/>
            <person name="Lundell T."/>
            <person name="Morin E."/>
            <person name="Murat C."/>
            <person name="Riley R."/>
            <person name="Ohm R."/>
            <person name="Sun H."/>
            <person name="Tunlid A."/>
            <person name="Henrissat B."/>
            <person name="Grigoriev I.V."/>
            <person name="Hibbett D.S."/>
            <person name="Martin F."/>
        </authorList>
    </citation>
    <scope>NUCLEOTIDE SEQUENCE [LARGE SCALE GENOMIC DNA]</scope>
    <source>
        <strain evidence="4 5">FD-317 M1</strain>
    </source>
</reference>
<proteinExistence type="predicted"/>
<dbReference type="Gene3D" id="3.90.1410.10">
    <property type="entry name" value="set domain protein methyltransferase, domain 1"/>
    <property type="match status" value="1"/>
</dbReference>
<evidence type="ECO:0008006" key="6">
    <source>
        <dbReference type="Google" id="ProtNLM"/>
    </source>
</evidence>
<name>A0A0D0BWE0_9AGAR</name>
<dbReference type="SUPFAM" id="SSF82199">
    <property type="entry name" value="SET domain"/>
    <property type="match status" value="1"/>
</dbReference>
<evidence type="ECO:0000313" key="5">
    <source>
        <dbReference type="Proteomes" id="UP000053593"/>
    </source>
</evidence>
<accession>A0A0D0BWE0</accession>
<dbReference type="InterPro" id="IPR044429">
    <property type="entry name" value="SETD4_SET"/>
</dbReference>
<evidence type="ECO:0000256" key="3">
    <source>
        <dbReference type="ARBA" id="ARBA00022691"/>
    </source>
</evidence>
<evidence type="ECO:0000256" key="2">
    <source>
        <dbReference type="ARBA" id="ARBA00022679"/>
    </source>
</evidence>
<dbReference type="GO" id="GO:0016279">
    <property type="term" value="F:protein-lysine N-methyltransferase activity"/>
    <property type="evidence" value="ECO:0007669"/>
    <property type="project" value="InterPro"/>
</dbReference>
<dbReference type="EMBL" id="KN834778">
    <property type="protein sequence ID" value="KIK59906.1"/>
    <property type="molecule type" value="Genomic_DNA"/>
</dbReference>
<keyword evidence="2" id="KW-0808">Transferase</keyword>
<dbReference type="OrthoDB" id="341421at2759"/>
<evidence type="ECO:0000313" key="4">
    <source>
        <dbReference type="EMBL" id="KIK59906.1"/>
    </source>
</evidence>
<sequence length="435" mass="49359">MGESWHKLFAWLNIDSGEIMVERRQVAGTDYYGLYTKKPIPPKTVLFAVPKYALLNSKTLASLYNLKDLGSLSAVQMISLHLLLHQEGGADFFSPYISTLPRDFNYHPLTWMVKRDVGPSVQLLPPSVIRALQNISSKFRSDLSAIRSFVHHHSELLEARSWAPSDFAEDNDLLVSNYLWAWLNVNTRCIYYQVKNSPSDPDNLTLCPILDFANHTSHLPCMNPLSAGRTSVTNVDRGLSVLSPDTSVDAESELYLKYGSHCNRVLFAEYGFVLDPASIPEDQRVLEVKVDDLVQDYISKKGESGLWMKEILETENYWLDWTMHFASGSAFLSYRLITVLRLISIFPSGPLPPQSETMLRPWKEIVLGQREQLSSEHECAWRNLLRQICSAIIERASRALTEAAVRSHESIVVLWEEERFIASQILVLVENGGEL</sequence>
<dbReference type="CDD" id="cd19177">
    <property type="entry name" value="SET_SETD4"/>
    <property type="match status" value="1"/>
</dbReference>
<organism evidence="4 5">
    <name type="scientific">Collybiopsis luxurians FD-317 M1</name>
    <dbReference type="NCBI Taxonomy" id="944289"/>
    <lineage>
        <taxon>Eukaryota</taxon>
        <taxon>Fungi</taxon>
        <taxon>Dikarya</taxon>
        <taxon>Basidiomycota</taxon>
        <taxon>Agaricomycotina</taxon>
        <taxon>Agaricomycetes</taxon>
        <taxon>Agaricomycetidae</taxon>
        <taxon>Agaricales</taxon>
        <taxon>Marasmiineae</taxon>
        <taxon>Omphalotaceae</taxon>
        <taxon>Collybiopsis</taxon>
        <taxon>Collybiopsis luxurians</taxon>
    </lineage>
</organism>
<keyword evidence="1" id="KW-0489">Methyltransferase</keyword>
<dbReference type="InterPro" id="IPR046341">
    <property type="entry name" value="SET_dom_sf"/>
</dbReference>
<keyword evidence="5" id="KW-1185">Reference proteome</keyword>
<dbReference type="InterPro" id="IPR050600">
    <property type="entry name" value="SETD3_SETD6_MTase"/>
</dbReference>
<keyword evidence="3" id="KW-0949">S-adenosyl-L-methionine</keyword>
<dbReference type="AlphaFoldDB" id="A0A0D0BWE0"/>
<dbReference type="GO" id="GO:0032259">
    <property type="term" value="P:methylation"/>
    <property type="evidence" value="ECO:0007669"/>
    <property type="project" value="UniProtKB-KW"/>
</dbReference>
<dbReference type="Proteomes" id="UP000053593">
    <property type="component" value="Unassembled WGS sequence"/>
</dbReference>
<dbReference type="PANTHER" id="PTHR13271">
    <property type="entry name" value="UNCHARACTERIZED PUTATIVE METHYLTRANSFERASE"/>
    <property type="match status" value="1"/>
</dbReference>